<evidence type="ECO:0000256" key="3">
    <source>
        <dbReference type="SAM" id="MobiDB-lite"/>
    </source>
</evidence>
<dbReference type="PANTHER" id="PTHR11845">
    <property type="entry name" value="5'-DEOXYNUCLEOTIDASE HDDC2"/>
    <property type="match status" value="1"/>
</dbReference>
<keyword evidence="2" id="KW-0378">Hydrolase</keyword>
<gene>
    <name evidence="5" type="ORF">J5N97_024393</name>
</gene>
<dbReference type="Proteomes" id="UP001085076">
    <property type="component" value="Miscellaneous, Linkage group lg07"/>
</dbReference>
<dbReference type="SUPFAM" id="SSF109604">
    <property type="entry name" value="HD-domain/PDEase-like"/>
    <property type="match status" value="1"/>
</dbReference>
<reference evidence="5" key="2">
    <citation type="journal article" date="2022" name="Hortic Res">
        <title>The genome of Dioscorea zingiberensis sheds light on the biosynthesis, origin and evolution of the medicinally important diosgenin saponins.</title>
        <authorList>
            <person name="Li Y."/>
            <person name="Tan C."/>
            <person name="Li Z."/>
            <person name="Guo J."/>
            <person name="Li S."/>
            <person name="Chen X."/>
            <person name="Wang C."/>
            <person name="Dai X."/>
            <person name="Yang H."/>
            <person name="Song W."/>
            <person name="Hou L."/>
            <person name="Xu J."/>
            <person name="Tong Z."/>
            <person name="Xu A."/>
            <person name="Yuan X."/>
            <person name="Wang W."/>
            <person name="Yang Q."/>
            <person name="Chen L."/>
            <person name="Sun Z."/>
            <person name="Wang K."/>
            <person name="Pan B."/>
            <person name="Chen J."/>
            <person name="Bao Y."/>
            <person name="Liu F."/>
            <person name="Qi X."/>
            <person name="Gang D.R."/>
            <person name="Wen J."/>
            <person name="Li J."/>
        </authorList>
    </citation>
    <scope>NUCLEOTIDE SEQUENCE</scope>
    <source>
        <strain evidence="5">Dzin_1.0</strain>
    </source>
</reference>
<comment type="caution">
    <text evidence="5">The sequence shown here is derived from an EMBL/GenBank/DDBJ whole genome shotgun (WGS) entry which is preliminary data.</text>
</comment>
<evidence type="ECO:0000313" key="5">
    <source>
        <dbReference type="EMBL" id="KAJ0967476.1"/>
    </source>
</evidence>
<dbReference type="GO" id="GO:0046872">
    <property type="term" value="F:metal ion binding"/>
    <property type="evidence" value="ECO:0007669"/>
    <property type="project" value="UniProtKB-KW"/>
</dbReference>
<feature type="domain" description="HD" evidence="4">
    <location>
        <begin position="93"/>
        <end position="126"/>
    </location>
</feature>
<dbReference type="InterPro" id="IPR039356">
    <property type="entry name" value="YfbR/HDDC2"/>
</dbReference>
<accession>A0A9D5C6M7</accession>
<evidence type="ECO:0000256" key="1">
    <source>
        <dbReference type="ARBA" id="ARBA00022723"/>
    </source>
</evidence>
<keyword evidence="6" id="KW-1185">Reference proteome</keyword>
<feature type="compositionally biased region" description="Polar residues" evidence="3">
    <location>
        <begin position="22"/>
        <end position="31"/>
    </location>
</feature>
<protein>
    <recommendedName>
        <fullName evidence="4">HD domain-containing protein</fullName>
    </recommendedName>
</protein>
<dbReference type="GO" id="GO:0005737">
    <property type="term" value="C:cytoplasm"/>
    <property type="evidence" value="ECO:0007669"/>
    <property type="project" value="TreeGrafter"/>
</dbReference>
<sequence>MSGRGGATSQNQGSFLVREPSKSSPSVTNSQGHKRVFMAKPASLSQSLSRRRSPPLHLQILHQDVVVLLLTVVVVSSGVPPSSGVDFLSLCYRLKTTKRAGWIRRGVHRPESVADHMYRMGLMALIPPGIPGINRDR</sequence>
<dbReference type="Pfam" id="PF13023">
    <property type="entry name" value="HD_3"/>
    <property type="match status" value="1"/>
</dbReference>
<name>A0A9D5C6M7_9LILI</name>
<dbReference type="PANTHER" id="PTHR11845:SF13">
    <property type="entry name" value="5'-DEOXYNUCLEOTIDASE HDDC2"/>
    <property type="match status" value="1"/>
</dbReference>
<dbReference type="AlphaFoldDB" id="A0A9D5C6M7"/>
<feature type="region of interest" description="Disordered" evidence="3">
    <location>
        <begin position="1"/>
        <end position="50"/>
    </location>
</feature>
<dbReference type="InterPro" id="IPR006674">
    <property type="entry name" value="HD_domain"/>
</dbReference>
<organism evidence="5 6">
    <name type="scientific">Dioscorea zingiberensis</name>
    <dbReference type="NCBI Taxonomy" id="325984"/>
    <lineage>
        <taxon>Eukaryota</taxon>
        <taxon>Viridiplantae</taxon>
        <taxon>Streptophyta</taxon>
        <taxon>Embryophyta</taxon>
        <taxon>Tracheophyta</taxon>
        <taxon>Spermatophyta</taxon>
        <taxon>Magnoliopsida</taxon>
        <taxon>Liliopsida</taxon>
        <taxon>Dioscoreales</taxon>
        <taxon>Dioscoreaceae</taxon>
        <taxon>Dioscorea</taxon>
    </lineage>
</organism>
<dbReference type="GO" id="GO:0002953">
    <property type="term" value="F:5'-deoxynucleotidase activity"/>
    <property type="evidence" value="ECO:0007669"/>
    <property type="project" value="InterPro"/>
</dbReference>
<evidence type="ECO:0000256" key="2">
    <source>
        <dbReference type="ARBA" id="ARBA00022801"/>
    </source>
</evidence>
<evidence type="ECO:0000313" key="6">
    <source>
        <dbReference type="Proteomes" id="UP001085076"/>
    </source>
</evidence>
<dbReference type="Gene3D" id="1.10.3210.10">
    <property type="entry name" value="Hypothetical protein af1432"/>
    <property type="match status" value="1"/>
</dbReference>
<dbReference type="EMBL" id="JAGGNH010000007">
    <property type="protein sequence ID" value="KAJ0967476.1"/>
    <property type="molecule type" value="Genomic_DNA"/>
</dbReference>
<proteinExistence type="predicted"/>
<dbReference type="OrthoDB" id="10254258at2759"/>
<keyword evidence="1" id="KW-0479">Metal-binding</keyword>
<reference evidence="5" key="1">
    <citation type="submission" date="2021-03" db="EMBL/GenBank/DDBJ databases">
        <authorList>
            <person name="Li Z."/>
            <person name="Yang C."/>
        </authorList>
    </citation>
    <scope>NUCLEOTIDE SEQUENCE</scope>
    <source>
        <strain evidence="5">Dzin_1.0</strain>
        <tissue evidence="5">Leaf</tissue>
    </source>
</reference>
<evidence type="ECO:0000259" key="4">
    <source>
        <dbReference type="Pfam" id="PF13023"/>
    </source>
</evidence>